<keyword evidence="2 7" id="KW-0694">RNA-binding</keyword>
<dbReference type="FunFam" id="3.30.2350.10:FF:000006">
    <property type="entry name" value="Pseudouridine synthase"/>
    <property type="match status" value="1"/>
</dbReference>
<dbReference type="GO" id="GO:0000455">
    <property type="term" value="P:enzyme-directed rRNA pseudouridine synthesis"/>
    <property type="evidence" value="ECO:0007669"/>
    <property type="project" value="TreeGrafter"/>
</dbReference>
<feature type="domain" description="Pseudouridine synthase RsuA/RluA-like" evidence="10">
    <location>
        <begin position="142"/>
        <end position="292"/>
    </location>
</feature>
<evidence type="ECO:0000313" key="12">
    <source>
        <dbReference type="Proteomes" id="UP000242317"/>
    </source>
</evidence>
<sequence>MTSTQSAQNSSRDLQDLPAQHSQDFEDEVHDDTLDQAGDQAQHSQHHASDTQATHIRRQCQLDDCFLGQRFDQIAAQVWDDFSREKLKTWIAEGALLVNGQQVKGKARSDGTEVLTLDVELAPQLSSQPEDIPLNIVYEDDDILVINKPVGMVVHPGAGNHTGTLVNALLHHYPKSRELARAGLVHRIDKDTSGLLVVAKTLEAQHHLTRQLSKKSVYRVYDLVCYGHVIAGGTVDAPIKRHPVDRTKMAVVNGGKDAVTHYNVLDRYTHFSLIQAQLETGRTHQIRVHFSHIGHPLVGDQTYARLKLPKGVSQELAHYLQHFKRQALHARALGLVHPRTEEEMEFEAEWPSDFEQLVSLLENEGQLKND</sequence>
<organism evidence="11 12">
    <name type="scientific">Acinetobacter marinus</name>
    <dbReference type="NCBI Taxonomy" id="281375"/>
    <lineage>
        <taxon>Bacteria</taxon>
        <taxon>Pseudomonadati</taxon>
        <taxon>Pseudomonadota</taxon>
        <taxon>Gammaproteobacteria</taxon>
        <taxon>Moraxellales</taxon>
        <taxon>Moraxellaceae</taxon>
        <taxon>Acinetobacter</taxon>
    </lineage>
</organism>
<feature type="region of interest" description="Disordered" evidence="9">
    <location>
        <begin position="1"/>
        <end position="30"/>
    </location>
</feature>
<dbReference type="SUPFAM" id="SSF55120">
    <property type="entry name" value="Pseudouridine synthase"/>
    <property type="match status" value="1"/>
</dbReference>
<dbReference type="InterPro" id="IPR020103">
    <property type="entry name" value="PsdUridine_synth_cat_dom_sf"/>
</dbReference>
<dbReference type="InterPro" id="IPR006145">
    <property type="entry name" value="PsdUridine_synth_RsuA/RluA"/>
</dbReference>
<evidence type="ECO:0000256" key="1">
    <source>
        <dbReference type="ARBA" id="ARBA00010876"/>
    </source>
</evidence>
<evidence type="ECO:0000256" key="8">
    <source>
        <dbReference type="RuleBase" id="RU362028"/>
    </source>
</evidence>
<comment type="similarity">
    <text evidence="1 8">Belongs to the pseudouridine synthase RluA family.</text>
</comment>
<feature type="compositionally biased region" description="Polar residues" evidence="9">
    <location>
        <begin position="1"/>
        <end position="12"/>
    </location>
</feature>
<dbReference type="OrthoDB" id="9807829at2"/>
<dbReference type="InterPro" id="IPR050188">
    <property type="entry name" value="RluA_PseudoU_synthase"/>
</dbReference>
<protein>
    <recommendedName>
        <fullName evidence="8">Pseudouridine synthase</fullName>
        <ecNumber evidence="8">5.4.99.-</ecNumber>
    </recommendedName>
</protein>
<evidence type="ECO:0000256" key="6">
    <source>
        <dbReference type="PIRSR" id="PIRSR606225-1"/>
    </source>
</evidence>
<dbReference type="Gene3D" id="3.10.290.10">
    <property type="entry name" value="RNA-binding S4 domain"/>
    <property type="match status" value="1"/>
</dbReference>
<gene>
    <name evidence="11" type="ORF">SAMN05421749_10972</name>
</gene>
<dbReference type="EMBL" id="FMYK01000009">
    <property type="protein sequence ID" value="SDC65624.1"/>
    <property type="molecule type" value="Genomic_DNA"/>
</dbReference>
<evidence type="ECO:0000256" key="4">
    <source>
        <dbReference type="ARBA" id="ARBA00036882"/>
    </source>
</evidence>
<dbReference type="CDD" id="cd02869">
    <property type="entry name" value="PseudoU_synth_RluA_like"/>
    <property type="match status" value="1"/>
</dbReference>
<comment type="function">
    <text evidence="5">Responsible for synthesis of pseudouridine from uracil at positions 1911, 1915 and 1917 in 23S ribosomal RNA.</text>
</comment>
<accession>A0A1G6NDU4</accession>
<dbReference type="InterPro" id="IPR036986">
    <property type="entry name" value="S4_RNA-bd_sf"/>
</dbReference>
<evidence type="ECO:0000256" key="9">
    <source>
        <dbReference type="SAM" id="MobiDB-lite"/>
    </source>
</evidence>
<proteinExistence type="inferred from homology"/>
<dbReference type="Gene3D" id="3.30.2350.10">
    <property type="entry name" value="Pseudouridine synthase"/>
    <property type="match status" value="1"/>
</dbReference>
<dbReference type="RefSeq" id="WP_092621084.1">
    <property type="nucleotide sequence ID" value="NZ_FMYK01000009.1"/>
</dbReference>
<keyword evidence="12" id="KW-1185">Reference proteome</keyword>
<keyword evidence="3 8" id="KW-0413">Isomerase</keyword>
<dbReference type="AlphaFoldDB" id="A0A1G6NDU4"/>
<dbReference type="PROSITE" id="PS01129">
    <property type="entry name" value="PSI_RLU"/>
    <property type="match status" value="1"/>
</dbReference>
<reference evidence="12" key="1">
    <citation type="submission" date="2016-09" db="EMBL/GenBank/DDBJ databases">
        <authorList>
            <person name="Varghese N."/>
            <person name="Submissions S."/>
        </authorList>
    </citation>
    <scope>NUCLEOTIDE SEQUENCE [LARGE SCALE GENOMIC DNA]</scope>
    <source>
        <strain evidence="12">ANC 3699</strain>
    </source>
</reference>
<comment type="catalytic activity">
    <reaction evidence="8">
        <text>a uridine in RNA = a pseudouridine in RNA</text>
        <dbReference type="Rhea" id="RHEA:48348"/>
        <dbReference type="Rhea" id="RHEA-COMP:12068"/>
        <dbReference type="Rhea" id="RHEA-COMP:12069"/>
        <dbReference type="ChEBI" id="CHEBI:65314"/>
        <dbReference type="ChEBI" id="CHEBI:65315"/>
    </reaction>
</comment>
<dbReference type="InterPro" id="IPR006225">
    <property type="entry name" value="PsdUridine_synth_RluC/D"/>
</dbReference>
<evidence type="ECO:0000256" key="2">
    <source>
        <dbReference type="ARBA" id="ARBA00022884"/>
    </source>
</evidence>
<dbReference type="PROSITE" id="PS50889">
    <property type="entry name" value="S4"/>
    <property type="match status" value="1"/>
</dbReference>
<dbReference type="GO" id="GO:0003723">
    <property type="term" value="F:RNA binding"/>
    <property type="evidence" value="ECO:0007669"/>
    <property type="project" value="UniProtKB-KW"/>
</dbReference>
<dbReference type="Pfam" id="PF00849">
    <property type="entry name" value="PseudoU_synth_2"/>
    <property type="match status" value="1"/>
</dbReference>
<dbReference type="Proteomes" id="UP000242317">
    <property type="component" value="Unassembled WGS sequence"/>
</dbReference>
<evidence type="ECO:0000256" key="5">
    <source>
        <dbReference type="ARBA" id="ARBA00056072"/>
    </source>
</evidence>
<dbReference type="InterPro" id="IPR006224">
    <property type="entry name" value="PsdUridine_synth_RluA-like_CS"/>
</dbReference>
<evidence type="ECO:0000313" key="11">
    <source>
        <dbReference type="EMBL" id="SDC65624.1"/>
    </source>
</evidence>
<comment type="catalytic activity">
    <reaction evidence="4">
        <text>uridine(1911/1915/1917) in 23S rRNA = pseudouridine(1911/1915/1917) in 23S rRNA</text>
        <dbReference type="Rhea" id="RHEA:42524"/>
        <dbReference type="Rhea" id="RHEA-COMP:10097"/>
        <dbReference type="Rhea" id="RHEA-COMP:10098"/>
        <dbReference type="ChEBI" id="CHEBI:65314"/>
        <dbReference type="ChEBI" id="CHEBI:65315"/>
        <dbReference type="EC" id="5.4.99.23"/>
    </reaction>
</comment>
<evidence type="ECO:0000259" key="10">
    <source>
        <dbReference type="Pfam" id="PF00849"/>
    </source>
</evidence>
<dbReference type="EC" id="5.4.99.-" evidence="8"/>
<dbReference type="GO" id="GO:0160140">
    <property type="term" value="F:23S rRNA pseudouridine(1911/1915/1917) synthase activity"/>
    <property type="evidence" value="ECO:0007669"/>
    <property type="project" value="UniProtKB-EC"/>
</dbReference>
<dbReference type="PANTHER" id="PTHR21600:SF44">
    <property type="entry name" value="RIBOSOMAL LARGE SUBUNIT PSEUDOURIDINE SYNTHASE D"/>
    <property type="match status" value="1"/>
</dbReference>
<name>A0A1G6NDU4_9GAMM</name>
<dbReference type="PANTHER" id="PTHR21600">
    <property type="entry name" value="MITOCHONDRIAL RNA PSEUDOURIDINE SYNTHASE"/>
    <property type="match status" value="1"/>
</dbReference>
<evidence type="ECO:0000256" key="7">
    <source>
        <dbReference type="PROSITE-ProRule" id="PRU00182"/>
    </source>
</evidence>
<evidence type="ECO:0000256" key="3">
    <source>
        <dbReference type="ARBA" id="ARBA00023235"/>
    </source>
</evidence>
<dbReference type="NCBIfam" id="NF008385">
    <property type="entry name" value="PRK11180.1"/>
    <property type="match status" value="1"/>
</dbReference>
<dbReference type="NCBIfam" id="TIGR00005">
    <property type="entry name" value="rluA_subfam"/>
    <property type="match status" value="1"/>
</dbReference>
<feature type="active site" evidence="6">
    <location>
        <position position="189"/>
    </location>
</feature>